<dbReference type="Proteomes" id="UP001262410">
    <property type="component" value="Unassembled WGS sequence"/>
</dbReference>
<dbReference type="Pfam" id="PF01594">
    <property type="entry name" value="AI-2E_transport"/>
    <property type="match status" value="1"/>
</dbReference>
<evidence type="ECO:0000256" key="6">
    <source>
        <dbReference type="SAM" id="Phobius"/>
    </source>
</evidence>
<keyword evidence="8" id="KW-1185">Reference proteome</keyword>
<accession>A0ABU1JKM3</accession>
<comment type="caution">
    <text evidence="7">The sequence shown here is derived from an EMBL/GenBank/DDBJ whole genome shotgun (WGS) entry which is preliminary data.</text>
</comment>
<comment type="similarity">
    <text evidence="2">Belongs to the autoinducer-2 exporter (AI-2E) (TC 2.A.86) family.</text>
</comment>
<proteinExistence type="inferred from homology"/>
<dbReference type="EMBL" id="JAVDPW010000003">
    <property type="protein sequence ID" value="MDR6289164.1"/>
    <property type="molecule type" value="Genomic_DNA"/>
</dbReference>
<feature type="transmembrane region" description="Helical" evidence="6">
    <location>
        <begin position="78"/>
        <end position="100"/>
    </location>
</feature>
<feature type="transmembrane region" description="Helical" evidence="6">
    <location>
        <begin position="224"/>
        <end position="243"/>
    </location>
</feature>
<dbReference type="InterPro" id="IPR002549">
    <property type="entry name" value="AI-2E-like"/>
</dbReference>
<feature type="transmembrane region" description="Helical" evidence="6">
    <location>
        <begin position="320"/>
        <end position="346"/>
    </location>
</feature>
<evidence type="ECO:0000256" key="1">
    <source>
        <dbReference type="ARBA" id="ARBA00004141"/>
    </source>
</evidence>
<evidence type="ECO:0000313" key="7">
    <source>
        <dbReference type="EMBL" id="MDR6289164.1"/>
    </source>
</evidence>
<feature type="transmembrane region" description="Helical" evidence="6">
    <location>
        <begin position="249"/>
        <end position="270"/>
    </location>
</feature>
<sequence>MNFQPGRSDDAPVVVPAALQPAAPDRRIEISVLVLTGLALFGTLWVGLLAALLAGLLIHELVHVVAPLFRRFGATHKIGRFIALGLLTAIIILVITFGIIELISMLTTRSEGLVALMRKMADAVEVASQQLPAWLLAYVPTNGRELDTMAAQWLREHARDLQQVGTMVGRILVHIIIGLVIGGMIAVSDLTNRGGRGPLSRVMAERVRLLALSFRRVIFAQVRISALNTVLTAIYLVGVLPLFDIHLPLAKTMIVVTFVVGLLPVIGNLISNTMIVILSLSLSVYTAIASLVFLILIHKLEYFINAKIVGTQIEARAWEILIAMLVMEAAFGVPGVIAAPIFYAYLKVELKTRKLI</sequence>
<keyword evidence="3 6" id="KW-0812">Transmembrane</keyword>
<reference evidence="7 8" key="1">
    <citation type="submission" date="2023-07" db="EMBL/GenBank/DDBJ databases">
        <title>Sorghum-associated microbial communities from plants grown in Nebraska, USA.</title>
        <authorList>
            <person name="Schachtman D."/>
        </authorList>
    </citation>
    <scope>NUCLEOTIDE SEQUENCE [LARGE SCALE GENOMIC DNA]</scope>
    <source>
        <strain evidence="7 8">584</strain>
    </source>
</reference>
<feature type="transmembrane region" description="Helical" evidence="6">
    <location>
        <begin position="171"/>
        <end position="191"/>
    </location>
</feature>
<gene>
    <name evidence="7" type="ORF">E9232_001679</name>
</gene>
<name>A0ABU1JKM3_9PROT</name>
<keyword evidence="5 6" id="KW-0472">Membrane</keyword>
<comment type="subcellular location">
    <subcellularLocation>
        <location evidence="1">Membrane</location>
        <topology evidence="1">Multi-pass membrane protein</topology>
    </subcellularLocation>
</comment>
<feature type="transmembrane region" description="Helical" evidence="6">
    <location>
        <begin position="277"/>
        <end position="300"/>
    </location>
</feature>
<keyword evidence="4 6" id="KW-1133">Transmembrane helix</keyword>
<organism evidence="7 8">
    <name type="scientific">Inquilinus ginsengisoli</name>
    <dbReference type="NCBI Taxonomy" id="363840"/>
    <lineage>
        <taxon>Bacteria</taxon>
        <taxon>Pseudomonadati</taxon>
        <taxon>Pseudomonadota</taxon>
        <taxon>Alphaproteobacteria</taxon>
        <taxon>Rhodospirillales</taxon>
        <taxon>Rhodospirillaceae</taxon>
        <taxon>Inquilinus</taxon>
    </lineage>
</organism>
<evidence type="ECO:0000256" key="5">
    <source>
        <dbReference type="ARBA" id="ARBA00023136"/>
    </source>
</evidence>
<feature type="transmembrane region" description="Helical" evidence="6">
    <location>
        <begin position="30"/>
        <end position="58"/>
    </location>
</feature>
<evidence type="ECO:0000313" key="8">
    <source>
        <dbReference type="Proteomes" id="UP001262410"/>
    </source>
</evidence>
<protein>
    <submittedName>
        <fullName evidence="7">PurR-regulated permease PerM</fullName>
    </submittedName>
</protein>
<evidence type="ECO:0000256" key="2">
    <source>
        <dbReference type="ARBA" id="ARBA00009773"/>
    </source>
</evidence>
<evidence type="ECO:0000256" key="4">
    <source>
        <dbReference type="ARBA" id="ARBA00022989"/>
    </source>
</evidence>
<evidence type="ECO:0000256" key="3">
    <source>
        <dbReference type="ARBA" id="ARBA00022692"/>
    </source>
</evidence>
<dbReference type="RefSeq" id="WP_309793330.1">
    <property type="nucleotide sequence ID" value="NZ_JAVDPW010000003.1"/>
</dbReference>